<feature type="region of interest" description="Disordered" evidence="1">
    <location>
        <begin position="1"/>
        <end position="83"/>
    </location>
</feature>
<protein>
    <submittedName>
        <fullName evidence="2">Uncharacterized protein</fullName>
    </submittedName>
</protein>
<evidence type="ECO:0000313" key="3">
    <source>
        <dbReference type="Proteomes" id="UP001327560"/>
    </source>
</evidence>
<gene>
    <name evidence="2" type="ORF">Cni_G06579</name>
</gene>
<sequence>MSRCRRRAPRSPLPARGRPPASRTASSCSRSPSTSSTPSSTDRRPPPSTTPTPGSALRSRTRPPARRASRPSRPSAISARKCKSWRSTSGTCWRCTRWSRTRSRRMGKRRRQPKAAVSRRWVPRVAVGGRPEAPGGLARGDSGRRGGGAGQQRDALHYLRVDRLCLLGIERRWHEGEEEKKKKKKKKKAVKKKSADVSLPGKSPVEPKPKEEMESVEEFPTNVRTLLDEFKDIFPKELPKGLPSEGLACY</sequence>
<proteinExistence type="predicted"/>
<dbReference type="Proteomes" id="UP001327560">
    <property type="component" value="Chromosome 2"/>
</dbReference>
<keyword evidence="3" id="KW-1185">Reference proteome</keyword>
<reference evidence="2 3" key="1">
    <citation type="submission" date="2023-10" db="EMBL/GenBank/DDBJ databases">
        <title>Chromosome-scale genome assembly provides insights into flower coloration mechanisms of Canna indica.</title>
        <authorList>
            <person name="Li C."/>
        </authorList>
    </citation>
    <scope>NUCLEOTIDE SEQUENCE [LARGE SCALE GENOMIC DNA]</scope>
    <source>
        <tissue evidence="2">Flower</tissue>
    </source>
</reference>
<feature type="region of interest" description="Disordered" evidence="1">
    <location>
        <begin position="100"/>
        <end position="152"/>
    </location>
</feature>
<dbReference type="EMBL" id="CP136891">
    <property type="protein sequence ID" value="WOK97871.1"/>
    <property type="molecule type" value="Genomic_DNA"/>
</dbReference>
<organism evidence="2 3">
    <name type="scientific">Canna indica</name>
    <name type="common">Indian-shot</name>
    <dbReference type="NCBI Taxonomy" id="4628"/>
    <lineage>
        <taxon>Eukaryota</taxon>
        <taxon>Viridiplantae</taxon>
        <taxon>Streptophyta</taxon>
        <taxon>Embryophyta</taxon>
        <taxon>Tracheophyta</taxon>
        <taxon>Spermatophyta</taxon>
        <taxon>Magnoliopsida</taxon>
        <taxon>Liliopsida</taxon>
        <taxon>Zingiberales</taxon>
        <taxon>Cannaceae</taxon>
        <taxon>Canna</taxon>
    </lineage>
</organism>
<feature type="region of interest" description="Disordered" evidence="1">
    <location>
        <begin position="176"/>
        <end position="218"/>
    </location>
</feature>
<feature type="compositionally biased region" description="Basic residues" evidence="1">
    <location>
        <begin position="100"/>
        <end position="113"/>
    </location>
</feature>
<accession>A0AAQ3K0I2</accession>
<feature type="compositionally biased region" description="Low complexity" evidence="1">
    <location>
        <begin position="13"/>
        <end position="40"/>
    </location>
</feature>
<feature type="compositionally biased region" description="Basic residues" evidence="1">
    <location>
        <begin position="181"/>
        <end position="192"/>
    </location>
</feature>
<feature type="compositionally biased region" description="Basic residues" evidence="1">
    <location>
        <begin position="59"/>
        <end position="70"/>
    </location>
</feature>
<dbReference type="AlphaFoldDB" id="A0AAQ3K0I2"/>
<name>A0AAQ3K0I2_9LILI</name>
<evidence type="ECO:0000313" key="2">
    <source>
        <dbReference type="EMBL" id="WOK97871.1"/>
    </source>
</evidence>
<evidence type="ECO:0000256" key="1">
    <source>
        <dbReference type="SAM" id="MobiDB-lite"/>
    </source>
</evidence>